<dbReference type="Gene3D" id="2.10.50.10">
    <property type="entry name" value="Tumor Necrosis Factor Receptor, subunit A, domain 2"/>
    <property type="match status" value="1"/>
</dbReference>
<keyword evidence="2" id="KW-0812">Transmembrane</keyword>
<protein>
    <submittedName>
        <fullName evidence="4">EGF and pentraxin domain-containing protein 1</fullName>
    </submittedName>
</protein>
<dbReference type="InterPro" id="IPR011641">
    <property type="entry name" value="Tyr-kin_ephrin_A/B_rcpt-like"/>
</dbReference>
<feature type="domain" description="Tyrosine-protein kinase ephrin type A/B receptor-like" evidence="3">
    <location>
        <begin position="794"/>
        <end position="835"/>
    </location>
</feature>
<feature type="transmembrane region" description="Helical" evidence="2">
    <location>
        <begin position="943"/>
        <end position="963"/>
    </location>
</feature>
<evidence type="ECO:0000313" key="4">
    <source>
        <dbReference type="EMBL" id="CAK9027519.1"/>
    </source>
</evidence>
<feature type="transmembrane region" description="Helical" evidence="2">
    <location>
        <begin position="1226"/>
        <end position="1248"/>
    </location>
</feature>
<feature type="transmembrane region" description="Helical" evidence="2">
    <location>
        <begin position="1123"/>
        <end position="1148"/>
    </location>
</feature>
<dbReference type="CDD" id="cd00185">
    <property type="entry name" value="TNFRSF"/>
    <property type="match status" value="1"/>
</dbReference>
<proteinExistence type="predicted"/>
<comment type="caution">
    <text evidence="4">The sequence shown here is derived from an EMBL/GenBank/DDBJ whole genome shotgun (WGS) entry which is preliminary data.</text>
</comment>
<reference evidence="4 5" key="1">
    <citation type="submission" date="2024-02" db="EMBL/GenBank/DDBJ databases">
        <authorList>
            <person name="Chen Y."/>
            <person name="Shah S."/>
            <person name="Dougan E. K."/>
            <person name="Thang M."/>
            <person name="Chan C."/>
        </authorList>
    </citation>
    <scope>NUCLEOTIDE SEQUENCE [LARGE SCALE GENOMIC DNA]</scope>
</reference>
<feature type="transmembrane region" description="Helical" evidence="2">
    <location>
        <begin position="1199"/>
        <end position="1219"/>
    </location>
</feature>
<evidence type="ECO:0000313" key="5">
    <source>
        <dbReference type="Proteomes" id="UP001642464"/>
    </source>
</evidence>
<dbReference type="Proteomes" id="UP001642464">
    <property type="component" value="Unassembled WGS sequence"/>
</dbReference>
<dbReference type="Pfam" id="PF07699">
    <property type="entry name" value="Ephrin_rec_like"/>
    <property type="match status" value="1"/>
</dbReference>
<sequence>MPRAEFQHATRIRDCVRCCTNPEESQVRSLSGWETGRNPLGLMLWEEIEQPSSLVAKIRAKFSNKLEAGKRVEPQEFERFMSNDLFKSAKHSAPAQLKIQELIQELPATASSFGMDMGSVKTTISEKKRPAADQENFVDGSLGLSEMFWVVRLSDAQRAERDEYDDARAEATISMPRLWGGRQLFVLHVLQEAWALEEEIIQDAGFTTAQVRGADAFWETLGRGVYDRTFFALKTGKLKGAVPRRAVPVRAVPVRTWRAPAKAGGRPPKVTEILTELKATKAQKEGVNEASNGLMVGFGAELCLDDGVAESERAYIQDDGGNNIPIGVFEMAWASSTLLAEMTAVMIREVLGFHAHVDPTVGGNGGSPVFALAGCTDFNDKVNRKCGTQETTIHVSVDSWIGSYASTQNQFAKEYPRLAAEDLGSMGYVGEESMYVSQAILNAAYSESGLALDFYKSYFARLSAASFLKTDSWKATPTPIVTTLRIMIQRDWKYFGSIHDVNLSELALCSDTDLSDRNQMSDYAKYSGDYDGVVSQPDGTFVAKCTNDRWWYAPACRANASTCIPVFTAGTGWKAQPMMQWSTAYGMPTALGVSGGWSLFLKHVRTVQCLHYWWVPDSTFIQMLPEQLLFARHSANEWLAGDKKTGGQGSYVSKMVSNNLQSKAGRVREFVANINFELPEVQNLLLEFDATGSAYNVSCKWIRNNRARWSAWKPKLTSCYEGFGLVDASGAFVPNRTLAVGCGLCQAGTASEELIDDEGRTFQCKQCPPGYSQSNTYSTKCEPCPKGTSASMFGSISCTPCNEGEYQPDTAQTSCIPCDASRTTLLLGASSLADCVCQAGKIEQLSTCEDCSEESMHCPKGSTVAMLVAAQGTTDIRGPFVKKGFFSNPLVPLDTYKCTAELFCPGGSPGQCFGDREGLTCGDCADGHFWGSDQCEPCGAVPVAWAFSVTMVVLGVCGSYYMLTSSYTAKASVMMSTTAALGMLVALFQNLGVLNTVAVPWPAGLEAILSFASIFTFNLDALGFSCAAGSNVARYVSTASFFWIVVLALPLVGLLTNFIPILNRRKLAWEKNKTISTTGQFLQVGFTTMCNVGLMPFMCYRHPTGQASILKYPNVFCGTDEHVIMRVFGVFVLILAFTFFTAACYAAYQAPKWSGKPRLAAIRFLIFRFRPNVWYFGLVLLARGPLLSMPGVIATNMPSLQLTLMHMILLGSLCLQLWFLPWKSPILNLVDGVSVSLLVMLLAGSLGYADSSGEEATRVLATFGTVISSLMVAILGGMVMLGLTALVYRSALGSSKELRVMNLGKVPEEKDVFQSLLDVATFLKEDGQGKEDKFIDDLGKLSVYDIGTITRAMNILADDLNMVVSQNGSIRKSSSRRIATGSRSIRSSASQDGKADPEKATSAAPESSAPAEVNQSEMV</sequence>
<evidence type="ECO:0000256" key="2">
    <source>
        <dbReference type="SAM" id="Phobius"/>
    </source>
</evidence>
<dbReference type="InterPro" id="IPR009030">
    <property type="entry name" value="Growth_fac_rcpt_cys_sf"/>
</dbReference>
<organism evidence="4 5">
    <name type="scientific">Durusdinium trenchii</name>
    <dbReference type="NCBI Taxonomy" id="1381693"/>
    <lineage>
        <taxon>Eukaryota</taxon>
        <taxon>Sar</taxon>
        <taxon>Alveolata</taxon>
        <taxon>Dinophyceae</taxon>
        <taxon>Suessiales</taxon>
        <taxon>Symbiodiniaceae</taxon>
        <taxon>Durusdinium</taxon>
    </lineage>
</organism>
<dbReference type="SUPFAM" id="SSF57184">
    <property type="entry name" value="Growth factor receptor domain"/>
    <property type="match status" value="1"/>
</dbReference>
<keyword evidence="5" id="KW-1185">Reference proteome</keyword>
<gene>
    <name evidence="4" type="ORF">SCF082_LOCUS17956</name>
</gene>
<feature type="transmembrane region" description="Helical" evidence="2">
    <location>
        <begin position="975"/>
        <end position="1001"/>
    </location>
</feature>
<accession>A0ABP0KNG9</accession>
<dbReference type="PANTHER" id="PTHR46967">
    <property type="entry name" value="INSULIN-LIKE GROWTH FACTOR BINDING PROTEIN,N-TERMINAL"/>
    <property type="match status" value="1"/>
</dbReference>
<feature type="transmembrane region" description="Helical" evidence="2">
    <location>
        <begin position="1041"/>
        <end position="1062"/>
    </location>
</feature>
<feature type="region of interest" description="Disordered" evidence="1">
    <location>
        <begin position="1373"/>
        <end position="1419"/>
    </location>
</feature>
<evidence type="ECO:0000259" key="3">
    <source>
        <dbReference type="Pfam" id="PF07699"/>
    </source>
</evidence>
<evidence type="ECO:0000256" key="1">
    <source>
        <dbReference type="SAM" id="MobiDB-lite"/>
    </source>
</evidence>
<keyword evidence="2" id="KW-1133">Transmembrane helix</keyword>
<dbReference type="EMBL" id="CAXAMM010011947">
    <property type="protein sequence ID" value="CAK9027519.1"/>
    <property type="molecule type" value="Genomic_DNA"/>
</dbReference>
<keyword evidence="2" id="KW-0472">Membrane</keyword>
<feature type="transmembrane region" description="Helical" evidence="2">
    <location>
        <begin position="1173"/>
        <end position="1193"/>
    </location>
</feature>
<dbReference type="PANTHER" id="PTHR46967:SF2">
    <property type="entry name" value="SUSHI, VON WILLEBRAND FACTOR TYPE A, EGF AND PENTRAXIN DOMAIN-CONTAINING PROTEIN 1-LIKE"/>
    <property type="match status" value="1"/>
</dbReference>
<name>A0ABP0KNG9_9DINO</name>
<feature type="compositionally biased region" description="Low complexity" evidence="1">
    <location>
        <begin position="1400"/>
        <end position="1412"/>
    </location>
</feature>
<feature type="compositionally biased region" description="Polar residues" evidence="1">
    <location>
        <begin position="1381"/>
        <end position="1391"/>
    </location>
</feature>
<feature type="transmembrane region" description="Helical" evidence="2">
    <location>
        <begin position="1260"/>
        <end position="1288"/>
    </location>
</feature>
<dbReference type="SMART" id="SM01411">
    <property type="entry name" value="Ephrin_rec_like"/>
    <property type="match status" value="3"/>
</dbReference>